<dbReference type="PANTHER" id="PTHR47129:SF1">
    <property type="entry name" value="NMRA-LIKE DOMAIN-CONTAINING PROTEIN"/>
    <property type="match status" value="1"/>
</dbReference>
<dbReference type="Gene3D" id="3.40.50.720">
    <property type="entry name" value="NAD(P)-binding Rossmann-like Domain"/>
    <property type="match status" value="1"/>
</dbReference>
<organism evidence="2 3">
    <name type="scientific">Pustulibacterium marinum</name>
    <dbReference type="NCBI Taxonomy" id="1224947"/>
    <lineage>
        <taxon>Bacteria</taxon>
        <taxon>Pseudomonadati</taxon>
        <taxon>Bacteroidota</taxon>
        <taxon>Flavobacteriia</taxon>
        <taxon>Flavobacteriales</taxon>
        <taxon>Flavobacteriaceae</taxon>
        <taxon>Pustulibacterium</taxon>
    </lineage>
</organism>
<proteinExistence type="predicted"/>
<dbReference type="Pfam" id="PF05368">
    <property type="entry name" value="NmrA"/>
    <property type="match status" value="1"/>
</dbReference>
<protein>
    <submittedName>
        <fullName evidence="2">NAD(P)H dehydrogenase (Quinone)</fullName>
    </submittedName>
</protein>
<dbReference type="CDD" id="cd05269">
    <property type="entry name" value="TMR_SDR_a"/>
    <property type="match status" value="1"/>
</dbReference>
<dbReference type="Gene3D" id="3.90.25.10">
    <property type="entry name" value="UDP-galactose 4-epimerase, domain 1"/>
    <property type="match status" value="1"/>
</dbReference>
<dbReference type="InterPro" id="IPR036291">
    <property type="entry name" value="NAD(P)-bd_dom_sf"/>
</dbReference>
<dbReference type="InterPro" id="IPR052718">
    <property type="entry name" value="NmrA-type_oxidoreductase"/>
</dbReference>
<dbReference type="STRING" id="1224947.SAMN05216480_102194"/>
<dbReference type="AlphaFoldDB" id="A0A1I7FSM3"/>
<sequence>MILVTGASGSLGAQVVNELLNRVEDSEIAVLSRDTSKVAEFKEKGIEIRQGDYNDYESLVKAFDGINKLYFVSSSDIPNRIAQHENVVNAAKEAKVGHIVYTSFQRKTNKKDSIIGFVAESHIHTEEIIKASGIPYTILKHALYMEVIPLFLGDKVIDMGAVYLPTDDGKVSYASRVDMAQGGAIILSTNGHENKEYEFGGELSLGMDDVAKVLSGLSGKEIAYVSPSTEDFIKTLSEAGVPKEAIDITVGFSVGIAAGEFDGATNDLKDILGHELISLSTFLKGAYDLQEA</sequence>
<gene>
    <name evidence="2" type="ORF">SAMN05216480_102194</name>
</gene>
<dbReference type="InterPro" id="IPR008030">
    <property type="entry name" value="NmrA-like"/>
</dbReference>
<dbReference type="RefSeq" id="WP_218157913.1">
    <property type="nucleotide sequence ID" value="NZ_FPBK01000002.1"/>
</dbReference>
<keyword evidence="3" id="KW-1185">Reference proteome</keyword>
<feature type="domain" description="NmrA-like" evidence="1">
    <location>
        <begin position="2"/>
        <end position="241"/>
    </location>
</feature>
<evidence type="ECO:0000313" key="3">
    <source>
        <dbReference type="Proteomes" id="UP000199138"/>
    </source>
</evidence>
<reference evidence="2 3" key="1">
    <citation type="submission" date="2016-10" db="EMBL/GenBank/DDBJ databases">
        <authorList>
            <person name="de Groot N.N."/>
        </authorList>
    </citation>
    <scope>NUCLEOTIDE SEQUENCE [LARGE SCALE GENOMIC DNA]</scope>
    <source>
        <strain evidence="2 3">CGMCC 1.12333</strain>
    </source>
</reference>
<evidence type="ECO:0000313" key="2">
    <source>
        <dbReference type="EMBL" id="SFU39190.1"/>
    </source>
</evidence>
<dbReference type="SUPFAM" id="SSF51735">
    <property type="entry name" value="NAD(P)-binding Rossmann-fold domains"/>
    <property type="match status" value="1"/>
</dbReference>
<dbReference type="Proteomes" id="UP000199138">
    <property type="component" value="Unassembled WGS sequence"/>
</dbReference>
<name>A0A1I7FSM3_9FLAO</name>
<evidence type="ECO:0000259" key="1">
    <source>
        <dbReference type="Pfam" id="PF05368"/>
    </source>
</evidence>
<accession>A0A1I7FSM3</accession>
<dbReference type="PANTHER" id="PTHR47129">
    <property type="entry name" value="QUINONE OXIDOREDUCTASE 2"/>
    <property type="match status" value="1"/>
</dbReference>
<dbReference type="EMBL" id="FPBK01000002">
    <property type="protein sequence ID" value="SFU39190.1"/>
    <property type="molecule type" value="Genomic_DNA"/>
</dbReference>